<evidence type="ECO:0000313" key="3">
    <source>
        <dbReference type="EMBL" id="GEO32179.1"/>
    </source>
</evidence>
<name>A0A512D6S0_9MICO</name>
<dbReference type="Proteomes" id="UP000321534">
    <property type="component" value="Unassembled WGS sequence"/>
</dbReference>
<gene>
    <name evidence="3" type="ORF">TAE01_39890</name>
</gene>
<dbReference type="Gene3D" id="2.30.30.940">
    <property type="match status" value="1"/>
</dbReference>
<dbReference type="NCBIfam" id="NF041492">
    <property type="entry name" value="MobF"/>
    <property type="match status" value="1"/>
</dbReference>
<dbReference type="SUPFAM" id="SSF52540">
    <property type="entry name" value="P-loop containing nucleoside triphosphate hydrolases"/>
    <property type="match status" value="2"/>
</dbReference>
<dbReference type="InterPro" id="IPR027417">
    <property type="entry name" value="P-loop_NTPase"/>
</dbReference>
<sequence length="1012" mass="109010">MTLGSGYRYLMASVARGDAGGLTSSPLAAYYSEPGTPPGRFVGSGLSGLDGGRGIVSGSTVSEEHLWRMLGMLQDPVTGHSLGRAPGAERAAYVDALKRERKAPQTVAGFDLTFSAPKSVSVAWGLADEETRRRIYAAHIAATEFVIGYAERNVFATRTGRGGVVSEDVRGVMAAAFDHWDSRAGDPQLHTHVVVFNRVQAVSDGRWRTLDSKALFRASVGLSELYNGVLADLVTRDLGYGWDPERRRHSPVEKWEVAGVGEALRAEFSQRTTEIDAAKDLLVADFVNAHGRQPTPREVLQMRQRATLETRPPKELKALGELARHWRARAQPFVGDAAQAWAATLAGRNDLPLLWAGDLAEAMLEEAARVSLEIVSGKRSTFTRANVFAEALRQIQGVRFASPDERTVVAERITALGIGQAVALTPPDLGYVPDELRRPDGSSRFRPRDSELFTTQALVDAEERLLAAGRAVDGPAVDEANAAAVRTVDLPGRDHPLSAEQASAVCRVAASGRVLDVLVGPAGAGKSTAMAGIRAVWESQHGPGSVVGLAPSAAAAEVLSEAVGVPTENTTKWLAEAARQPARLVELDGLRAALDRASPTLRTRTLMRRARQLSDDIDRWRLRPGQLVIVDEASMSGTFELDSLTAYARTAGAKVLLVGDWAQLSPVAAGGAFKLVVTDRGDAPELLDVRRFRHEWERDASLRLRLGAKGVAGEYVRQGRVRGGDRESMLDELFANWTDDVSAGRRSLMVAADTATVADLNRRARAYAVAEGRVAESGVTVGDGSVIGVGDLVVTRQNQRDLGSSGWVKNGDQWVVTRVGRDGSLRLRRDSGGGVAHLQAEYISAHVELGYATTAHRAQGRTVDTTHAFVTATTMREPLYVMATRGRECNMLYVDTAYDPDASSSHEAPATVDPTILLEQVLVRSGDDLSATETRAREQAHHNNPARLAAEGAAITTATRARLRHMESEGRAAVREVRGSAFRPSLLLPLKTVPRDSARWQSIITHGPDRGV</sequence>
<dbReference type="SUPFAM" id="SSF55464">
    <property type="entry name" value="Origin of replication-binding domain, RBD-like"/>
    <property type="match status" value="1"/>
</dbReference>
<comment type="caution">
    <text evidence="3">The sequence shown here is derived from an EMBL/GenBank/DDBJ whole genome shotgun (WGS) entry which is preliminary data.</text>
</comment>
<evidence type="ECO:0000313" key="4">
    <source>
        <dbReference type="Proteomes" id="UP000321534"/>
    </source>
</evidence>
<keyword evidence="4" id="KW-1185">Reference proteome</keyword>
<reference evidence="3 4" key="1">
    <citation type="submission" date="2019-07" db="EMBL/GenBank/DDBJ databases">
        <title>Whole genome shotgun sequence of Terrabacter aerolatus NBRC 106305.</title>
        <authorList>
            <person name="Hosoyama A."/>
            <person name="Uohara A."/>
            <person name="Ohji S."/>
            <person name="Ichikawa N."/>
        </authorList>
    </citation>
    <scope>NUCLEOTIDE SEQUENCE [LARGE SCALE GENOMIC DNA]</scope>
    <source>
        <strain evidence="3 4">NBRC 106305</strain>
    </source>
</reference>
<dbReference type="Pfam" id="PF13604">
    <property type="entry name" value="AAA_30"/>
    <property type="match status" value="1"/>
</dbReference>
<feature type="region of interest" description="Disordered" evidence="1">
    <location>
        <begin position="931"/>
        <end position="951"/>
    </location>
</feature>
<dbReference type="Pfam" id="PF08751">
    <property type="entry name" value="TrwC"/>
    <property type="match status" value="1"/>
</dbReference>
<feature type="domain" description="TrwC relaxase" evidence="2">
    <location>
        <begin position="4"/>
        <end position="331"/>
    </location>
</feature>
<dbReference type="Gene3D" id="3.40.50.300">
    <property type="entry name" value="P-loop containing nucleotide triphosphate hydrolases"/>
    <property type="match status" value="2"/>
</dbReference>
<organism evidence="3 4">
    <name type="scientific">Terrabacter aerolatus</name>
    <dbReference type="NCBI Taxonomy" id="422442"/>
    <lineage>
        <taxon>Bacteria</taxon>
        <taxon>Bacillati</taxon>
        <taxon>Actinomycetota</taxon>
        <taxon>Actinomycetes</taxon>
        <taxon>Micrococcales</taxon>
        <taxon>Intrasporangiaceae</taxon>
        <taxon>Terrabacter</taxon>
    </lineage>
</organism>
<evidence type="ECO:0000259" key="2">
    <source>
        <dbReference type="Pfam" id="PF08751"/>
    </source>
</evidence>
<dbReference type="OrthoDB" id="4524286at2"/>
<accession>A0A512D6S0</accession>
<protein>
    <recommendedName>
        <fullName evidence="2">TrwC relaxase domain-containing protein</fullName>
    </recommendedName>
</protein>
<dbReference type="EMBL" id="BJYX01000040">
    <property type="protein sequence ID" value="GEO32179.1"/>
    <property type="molecule type" value="Genomic_DNA"/>
</dbReference>
<dbReference type="AlphaFoldDB" id="A0A512D6S0"/>
<evidence type="ECO:0000256" key="1">
    <source>
        <dbReference type="SAM" id="MobiDB-lite"/>
    </source>
</evidence>
<proteinExistence type="predicted"/>
<dbReference type="InterPro" id="IPR014862">
    <property type="entry name" value="TrwC"/>
</dbReference>